<evidence type="ECO:0000313" key="3">
    <source>
        <dbReference type="EMBL" id="EDV41114.1"/>
    </source>
</evidence>
<dbReference type="eggNOG" id="ENOG502S8UT">
    <property type="taxonomic scope" value="Eukaryota"/>
</dbReference>
<keyword evidence="4" id="KW-1185">Reference proteome</keyword>
<dbReference type="KEGG" id="dan:6493722"/>
<accession>B3M8W3</accession>
<feature type="signal peptide" evidence="2">
    <location>
        <begin position="1"/>
        <end position="22"/>
    </location>
</feature>
<reference evidence="3 4" key="1">
    <citation type="journal article" date="2007" name="Nature">
        <title>Evolution of genes and genomes on the Drosophila phylogeny.</title>
        <authorList>
            <consortium name="Drosophila 12 Genomes Consortium"/>
            <person name="Clark A.G."/>
            <person name="Eisen M.B."/>
            <person name="Smith D.R."/>
            <person name="Bergman C.M."/>
            <person name="Oliver B."/>
            <person name="Markow T.A."/>
            <person name="Kaufman T.C."/>
            <person name="Kellis M."/>
            <person name="Gelbart W."/>
            <person name="Iyer V.N."/>
            <person name="Pollard D.A."/>
            <person name="Sackton T.B."/>
            <person name="Larracuente A.M."/>
            <person name="Singh N.D."/>
            <person name="Abad J.P."/>
            <person name="Abt D.N."/>
            <person name="Adryan B."/>
            <person name="Aguade M."/>
            <person name="Akashi H."/>
            <person name="Anderson W.W."/>
            <person name="Aquadro C.F."/>
            <person name="Ardell D.H."/>
            <person name="Arguello R."/>
            <person name="Artieri C.G."/>
            <person name="Barbash D.A."/>
            <person name="Barker D."/>
            <person name="Barsanti P."/>
            <person name="Batterham P."/>
            <person name="Batzoglou S."/>
            <person name="Begun D."/>
            <person name="Bhutkar A."/>
            <person name="Blanco E."/>
            <person name="Bosak S.A."/>
            <person name="Bradley R.K."/>
            <person name="Brand A.D."/>
            <person name="Brent M.R."/>
            <person name="Brooks A.N."/>
            <person name="Brown R.H."/>
            <person name="Butlin R.K."/>
            <person name="Caggese C."/>
            <person name="Calvi B.R."/>
            <person name="Bernardo de Carvalho A."/>
            <person name="Caspi A."/>
            <person name="Castrezana S."/>
            <person name="Celniker S.E."/>
            <person name="Chang J.L."/>
            <person name="Chapple C."/>
            <person name="Chatterji S."/>
            <person name="Chinwalla A."/>
            <person name="Civetta A."/>
            <person name="Clifton S.W."/>
            <person name="Comeron J.M."/>
            <person name="Costello J.C."/>
            <person name="Coyne J.A."/>
            <person name="Daub J."/>
            <person name="David R.G."/>
            <person name="Delcher A.L."/>
            <person name="Delehaunty K."/>
            <person name="Do C.B."/>
            <person name="Ebling H."/>
            <person name="Edwards K."/>
            <person name="Eickbush T."/>
            <person name="Evans J.D."/>
            <person name="Filipski A."/>
            <person name="Findeiss S."/>
            <person name="Freyhult E."/>
            <person name="Fulton L."/>
            <person name="Fulton R."/>
            <person name="Garcia A.C."/>
            <person name="Gardiner A."/>
            <person name="Garfield D.A."/>
            <person name="Garvin B.E."/>
            <person name="Gibson G."/>
            <person name="Gilbert D."/>
            <person name="Gnerre S."/>
            <person name="Godfrey J."/>
            <person name="Good R."/>
            <person name="Gotea V."/>
            <person name="Gravely B."/>
            <person name="Greenberg A.J."/>
            <person name="Griffiths-Jones S."/>
            <person name="Gross S."/>
            <person name="Guigo R."/>
            <person name="Gustafson E.A."/>
            <person name="Haerty W."/>
            <person name="Hahn M.W."/>
            <person name="Halligan D.L."/>
            <person name="Halpern A.L."/>
            <person name="Halter G.M."/>
            <person name="Han M.V."/>
            <person name="Heger A."/>
            <person name="Hillier L."/>
            <person name="Hinrichs A.S."/>
            <person name="Holmes I."/>
            <person name="Hoskins R.A."/>
            <person name="Hubisz M.J."/>
            <person name="Hultmark D."/>
            <person name="Huntley M.A."/>
            <person name="Jaffe D.B."/>
            <person name="Jagadeeshan S."/>
            <person name="Jeck W.R."/>
            <person name="Johnson J."/>
            <person name="Jones C.D."/>
            <person name="Jordan W.C."/>
            <person name="Karpen G.H."/>
            <person name="Kataoka E."/>
            <person name="Keightley P.D."/>
            <person name="Kheradpour P."/>
            <person name="Kirkness E.F."/>
            <person name="Koerich L.B."/>
            <person name="Kristiansen K."/>
            <person name="Kudrna D."/>
            <person name="Kulathinal R.J."/>
            <person name="Kumar S."/>
            <person name="Kwok R."/>
            <person name="Lander E."/>
            <person name="Langley C.H."/>
            <person name="Lapoint R."/>
            <person name="Lazzaro B.P."/>
            <person name="Lee S.J."/>
            <person name="Levesque L."/>
            <person name="Li R."/>
            <person name="Lin C.F."/>
            <person name="Lin M.F."/>
            <person name="Lindblad-Toh K."/>
            <person name="Llopart A."/>
            <person name="Long M."/>
            <person name="Low L."/>
            <person name="Lozovsky E."/>
            <person name="Lu J."/>
            <person name="Luo M."/>
            <person name="Machado C.A."/>
            <person name="Makalowski W."/>
            <person name="Marzo M."/>
            <person name="Matsuda M."/>
            <person name="Matzkin L."/>
            <person name="McAllister B."/>
            <person name="McBride C.S."/>
            <person name="McKernan B."/>
            <person name="McKernan K."/>
            <person name="Mendez-Lago M."/>
            <person name="Minx P."/>
            <person name="Mollenhauer M.U."/>
            <person name="Montooth K."/>
            <person name="Mount S.M."/>
            <person name="Mu X."/>
            <person name="Myers E."/>
            <person name="Negre B."/>
            <person name="Newfeld S."/>
            <person name="Nielsen R."/>
            <person name="Noor M.A."/>
            <person name="O'Grady P."/>
            <person name="Pachter L."/>
            <person name="Papaceit M."/>
            <person name="Parisi M.J."/>
            <person name="Parisi M."/>
            <person name="Parts L."/>
            <person name="Pedersen J.S."/>
            <person name="Pesole G."/>
            <person name="Phillippy A.M."/>
            <person name="Ponting C.P."/>
            <person name="Pop M."/>
            <person name="Porcelli D."/>
            <person name="Powell J.R."/>
            <person name="Prohaska S."/>
            <person name="Pruitt K."/>
            <person name="Puig M."/>
            <person name="Quesneville H."/>
            <person name="Ram K.R."/>
            <person name="Rand D."/>
            <person name="Rasmussen M.D."/>
            <person name="Reed L.K."/>
            <person name="Reenan R."/>
            <person name="Reily A."/>
            <person name="Remington K.A."/>
            <person name="Rieger T.T."/>
            <person name="Ritchie M.G."/>
            <person name="Robin C."/>
            <person name="Rogers Y.H."/>
            <person name="Rohde C."/>
            <person name="Rozas J."/>
            <person name="Rubenfield M.J."/>
            <person name="Ruiz A."/>
            <person name="Russo S."/>
            <person name="Salzberg S.L."/>
            <person name="Sanchez-Gracia A."/>
            <person name="Saranga D.J."/>
            <person name="Sato H."/>
            <person name="Schaeffer S.W."/>
            <person name="Schatz M.C."/>
            <person name="Schlenke T."/>
            <person name="Schwartz R."/>
            <person name="Segarra C."/>
            <person name="Singh R.S."/>
            <person name="Sirot L."/>
            <person name="Sirota M."/>
            <person name="Sisneros N.B."/>
            <person name="Smith C.D."/>
            <person name="Smith T.F."/>
            <person name="Spieth J."/>
            <person name="Stage D.E."/>
            <person name="Stark A."/>
            <person name="Stephan W."/>
            <person name="Strausberg R.L."/>
            <person name="Strempel S."/>
            <person name="Sturgill D."/>
            <person name="Sutton G."/>
            <person name="Sutton G.G."/>
            <person name="Tao W."/>
            <person name="Teichmann S."/>
            <person name="Tobari Y.N."/>
            <person name="Tomimura Y."/>
            <person name="Tsolas J.M."/>
            <person name="Valente V.L."/>
            <person name="Venter E."/>
            <person name="Venter J.C."/>
            <person name="Vicario S."/>
            <person name="Vieira F.G."/>
            <person name="Vilella A.J."/>
            <person name="Villasante A."/>
            <person name="Walenz B."/>
            <person name="Wang J."/>
            <person name="Wasserman M."/>
            <person name="Watts T."/>
            <person name="Wilson D."/>
            <person name="Wilson R.K."/>
            <person name="Wing R.A."/>
            <person name="Wolfner M.F."/>
            <person name="Wong A."/>
            <person name="Wong G.K."/>
            <person name="Wu C.I."/>
            <person name="Wu G."/>
            <person name="Yamamoto D."/>
            <person name="Yang H.P."/>
            <person name="Yang S.P."/>
            <person name="Yorke J.A."/>
            <person name="Yoshida K."/>
            <person name="Zdobnov E."/>
            <person name="Zhang P."/>
            <person name="Zhang Y."/>
            <person name="Zimin A.V."/>
            <person name="Baldwin J."/>
            <person name="Abdouelleil A."/>
            <person name="Abdulkadir J."/>
            <person name="Abebe A."/>
            <person name="Abera B."/>
            <person name="Abreu J."/>
            <person name="Acer S.C."/>
            <person name="Aftuck L."/>
            <person name="Alexander A."/>
            <person name="An P."/>
            <person name="Anderson E."/>
            <person name="Anderson S."/>
            <person name="Arachi H."/>
            <person name="Azer M."/>
            <person name="Bachantsang P."/>
            <person name="Barry A."/>
            <person name="Bayul T."/>
            <person name="Berlin A."/>
            <person name="Bessette D."/>
            <person name="Bloom T."/>
            <person name="Blye J."/>
            <person name="Boguslavskiy L."/>
            <person name="Bonnet C."/>
            <person name="Boukhgalter B."/>
            <person name="Bourzgui I."/>
            <person name="Brown A."/>
            <person name="Cahill P."/>
            <person name="Channer S."/>
            <person name="Cheshatsang Y."/>
            <person name="Chuda L."/>
            <person name="Citroen M."/>
            <person name="Collymore A."/>
            <person name="Cooke P."/>
            <person name="Costello M."/>
            <person name="D'Aco K."/>
            <person name="Daza R."/>
            <person name="De Haan G."/>
            <person name="DeGray S."/>
            <person name="DeMaso C."/>
            <person name="Dhargay N."/>
            <person name="Dooley K."/>
            <person name="Dooley E."/>
            <person name="Doricent M."/>
            <person name="Dorje P."/>
            <person name="Dorjee K."/>
            <person name="Dupes A."/>
            <person name="Elong R."/>
            <person name="Falk J."/>
            <person name="Farina A."/>
            <person name="Faro S."/>
            <person name="Ferguson D."/>
            <person name="Fisher S."/>
            <person name="Foley C.D."/>
            <person name="Franke A."/>
            <person name="Friedrich D."/>
            <person name="Gadbois L."/>
            <person name="Gearin G."/>
            <person name="Gearin C.R."/>
            <person name="Giannoukos G."/>
            <person name="Goode T."/>
            <person name="Graham J."/>
            <person name="Grandbois E."/>
            <person name="Grewal S."/>
            <person name="Gyaltsen K."/>
            <person name="Hafez N."/>
            <person name="Hagos B."/>
            <person name="Hall J."/>
            <person name="Henson C."/>
            <person name="Hollinger A."/>
            <person name="Honan T."/>
            <person name="Huard M.D."/>
            <person name="Hughes L."/>
            <person name="Hurhula B."/>
            <person name="Husby M.E."/>
            <person name="Kamat A."/>
            <person name="Kanga B."/>
            <person name="Kashin S."/>
            <person name="Khazanovich D."/>
            <person name="Kisner P."/>
            <person name="Lance K."/>
            <person name="Lara M."/>
            <person name="Lee W."/>
            <person name="Lennon N."/>
            <person name="Letendre F."/>
            <person name="LeVine R."/>
            <person name="Lipovsky A."/>
            <person name="Liu X."/>
            <person name="Liu J."/>
            <person name="Liu S."/>
            <person name="Lokyitsang T."/>
            <person name="Lokyitsang Y."/>
            <person name="Lubonja R."/>
            <person name="Lui A."/>
            <person name="MacDonald P."/>
            <person name="Magnisalis V."/>
            <person name="Maru K."/>
            <person name="Matthews C."/>
            <person name="McCusker W."/>
            <person name="McDonough S."/>
            <person name="Mehta T."/>
            <person name="Meldrim J."/>
            <person name="Meneus L."/>
            <person name="Mihai O."/>
            <person name="Mihalev A."/>
            <person name="Mihova T."/>
            <person name="Mittelman R."/>
            <person name="Mlenga V."/>
            <person name="Montmayeur A."/>
            <person name="Mulrain L."/>
            <person name="Navidi A."/>
            <person name="Naylor J."/>
            <person name="Negash T."/>
            <person name="Nguyen T."/>
            <person name="Nguyen N."/>
            <person name="Nicol R."/>
            <person name="Norbu C."/>
            <person name="Norbu N."/>
            <person name="Novod N."/>
            <person name="O'Neill B."/>
            <person name="Osman S."/>
            <person name="Markiewicz E."/>
            <person name="Oyono O.L."/>
            <person name="Patti C."/>
            <person name="Phunkhang P."/>
            <person name="Pierre F."/>
            <person name="Priest M."/>
            <person name="Raghuraman S."/>
            <person name="Rege F."/>
            <person name="Reyes R."/>
            <person name="Rise C."/>
            <person name="Rogov P."/>
            <person name="Ross K."/>
            <person name="Ryan E."/>
            <person name="Settipalli S."/>
            <person name="Shea T."/>
            <person name="Sherpa N."/>
            <person name="Shi L."/>
            <person name="Shih D."/>
            <person name="Sparrow T."/>
            <person name="Spaulding J."/>
            <person name="Stalker J."/>
            <person name="Stange-Thomann N."/>
            <person name="Stavropoulos S."/>
            <person name="Stone C."/>
            <person name="Strader C."/>
            <person name="Tesfaye S."/>
            <person name="Thomson T."/>
            <person name="Thoulutsang Y."/>
            <person name="Thoulutsang D."/>
            <person name="Topham K."/>
            <person name="Topping I."/>
            <person name="Tsamla T."/>
            <person name="Vassiliev H."/>
            <person name="Vo A."/>
            <person name="Wangchuk T."/>
            <person name="Wangdi T."/>
            <person name="Weiand M."/>
            <person name="Wilkinson J."/>
            <person name="Wilson A."/>
            <person name="Yadav S."/>
            <person name="Young G."/>
            <person name="Yu Q."/>
            <person name="Zembek L."/>
            <person name="Zhong D."/>
            <person name="Zimmer A."/>
            <person name="Zwirko Z."/>
            <person name="Jaffe D.B."/>
            <person name="Alvarez P."/>
            <person name="Brockman W."/>
            <person name="Butler J."/>
            <person name="Chin C."/>
            <person name="Gnerre S."/>
            <person name="Grabherr M."/>
            <person name="Kleber M."/>
            <person name="Mauceli E."/>
            <person name="MacCallum I."/>
        </authorList>
    </citation>
    <scope>NUCLEOTIDE SEQUENCE [LARGE SCALE GENOMIC DNA]</scope>
    <source>
        <strain evidence="4">Tucson 14024-0371.13</strain>
    </source>
</reference>
<dbReference type="Proteomes" id="UP000007801">
    <property type="component" value="Unassembled WGS sequence"/>
</dbReference>
<dbReference type="InterPro" id="IPR012674">
    <property type="entry name" value="Calycin"/>
</dbReference>
<organism evidence="3 4">
    <name type="scientific">Drosophila ananassae</name>
    <name type="common">Fruit fly</name>
    <dbReference type="NCBI Taxonomy" id="7217"/>
    <lineage>
        <taxon>Eukaryota</taxon>
        <taxon>Metazoa</taxon>
        <taxon>Ecdysozoa</taxon>
        <taxon>Arthropoda</taxon>
        <taxon>Hexapoda</taxon>
        <taxon>Insecta</taxon>
        <taxon>Pterygota</taxon>
        <taxon>Neoptera</taxon>
        <taxon>Endopterygota</taxon>
        <taxon>Diptera</taxon>
        <taxon>Brachycera</taxon>
        <taxon>Muscomorpha</taxon>
        <taxon>Ephydroidea</taxon>
        <taxon>Drosophilidae</taxon>
        <taxon>Drosophila</taxon>
        <taxon>Sophophora</taxon>
    </lineage>
</organism>
<sequence length="293" mass="32827">MIGSKSFTCWTILSLCVGLISGTAVDQYGRYGTGVSSSTTQRSNSELRCMDINPQNSVDLEQMMGLWYGSEIIVHTQDFPGVYEYDSCVIIHLADVTDQVLLSQQNRRFGIDGYSGYDAQNYNRNQNNYGRTTTPPSYLASDEYPRYNQGVQKFLRLVWSERDNNLEYTFNYSTSSPGKWSNIGDQRGSLVSLNSYTQFTGTVQVVKAVNDHLVLTFCGNDVKSSIYTVVLTRNRLGLSSDELRSIRSLLSRRGLYTETIRKVCNGCGQLTGSFLALITLFLGIRLAGWGWGQ</sequence>
<dbReference type="PhylomeDB" id="B3M8W3"/>
<keyword evidence="1" id="KW-0472">Membrane</keyword>
<dbReference type="Gene3D" id="2.40.128.20">
    <property type="match status" value="1"/>
</dbReference>
<evidence type="ECO:0000313" key="4">
    <source>
        <dbReference type="Proteomes" id="UP000007801"/>
    </source>
</evidence>
<keyword evidence="2" id="KW-0732">Signal</keyword>
<evidence type="ECO:0000256" key="1">
    <source>
        <dbReference type="SAM" id="Phobius"/>
    </source>
</evidence>
<feature type="chain" id="PRO_5002789820" description="Lipocalin/cytosolic fatty-acid binding domain-containing protein" evidence="2">
    <location>
        <begin position="23"/>
        <end position="293"/>
    </location>
</feature>
<proteinExistence type="predicted"/>
<dbReference type="AlphaFoldDB" id="B3M8W3"/>
<feature type="transmembrane region" description="Helical" evidence="1">
    <location>
        <begin position="270"/>
        <end position="291"/>
    </location>
</feature>
<dbReference type="OrthoDB" id="6615450at2759"/>
<dbReference type="HOGENOM" id="CLU_058899_0_0_1"/>
<gene>
    <name evidence="3" type="primary">Dana\GF10855</name>
    <name evidence="3" type="synonym">dana_GLEANR_10813</name>
    <name evidence="3" type="ORF">GF10855</name>
</gene>
<dbReference type="GeneID" id="6493722"/>
<protein>
    <recommendedName>
        <fullName evidence="5">Lipocalin/cytosolic fatty-acid binding domain-containing protein</fullName>
    </recommendedName>
</protein>
<evidence type="ECO:0000256" key="2">
    <source>
        <dbReference type="SAM" id="SignalP"/>
    </source>
</evidence>
<keyword evidence="1" id="KW-0812">Transmembrane</keyword>
<keyword evidence="1" id="KW-1133">Transmembrane helix</keyword>
<dbReference type="InParanoid" id="B3M8W3"/>
<name>B3M8W3_DROAN</name>
<dbReference type="EMBL" id="CH902618">
    <property type="protein sequence ID" value="EDV41114.1"/>
    <property type="molecule type" value="Genomic_DNA"/>
</dbReference>
<dbReference type="OMA" id="LRCMNIN"/>
<evidence type="ECO:0008006" key="5">
    <source>
        <dbReference type="Google" id="ProtNLM"/>
    </source>
</evidence>